<dbReference type="RefSeq" id="WP_198569891.1">
    <property type="nucleotide sequence ID" value="NZ_CP066167.1"/>
</dbReference>
<dbReference type="PANTHER" id="PTHR31876">
    <property type="entry name" value="COV-LIKE PROTEIN 1"/>
    <property type="match status" value="1"/>
</dbReference>
<sequence>MNKFNRFISQSFVGGVLVIAPIIIFLLAFRWAINAVRGLIQPLTAPLIKLTGAPPLFIDLLVVALIILVCFLVGTLIATNVGRLAQHYLENKLSRFAPGYRLIRDIIKQVLGNDADSPFKRGEVAIVQLYGLQSPARVTGIVTSRHGNGWYSVFVPTGPNPTSGFIYHLPEECVELRPDIKLDAAFKSIIACGAGSADLGVTRGFAGHKEMTTEHAG</sequence>
<dbReference type="InterPro" id="IPR007462">
    <property type="entry name" value="COV1-like"/>
</dbReference>
<feature type="transmembrane region" description="Helical" evidence="1">
    <location>
        <begin position="53"/>
        <end position="78"/>
    </location>
</feature>
<dbReference type="EMBL" id="CP066167">
    <property type="protein sequence ID" value="QQD18397.1"/>
    <property type="molecule type" value="Genomic_DNA"/>
</dbReference>
<name>A0A7T4UQE3_9GAMM</name>
<gene>
    <name evidence="2" type="ORF">I6N98_00525</name>
</gene>
<feature type="transmembrane region" description="Helical" evidence="1">
    <location>
        <begin position="12"/>
        <end position="33"/>
    </location>
</feature>
<dbReference type="Proteomes" id="UP000596063">
    <property type="component" value="Chromosome"/>
</dbReference>
<keyword evidence="1" id="KW-0472">Membrane</keyword>
<proteinExistence type="predicted"/>
<keyword evidence="1" id="KW-0812">Transmembrane</keyword>
<dbReference type="PANTHER" id="PTHR31876:SF26">
    <property type="entry name" value="PROTEIN LIKE COV 2"/>
    <property type="match status" value="1"/>
</dbReference>
<protein>
    <submittedName>
        <fullName evidence="2">DUF502 domain-containing protein</fullName>
    </submittedName>
</protein>
<dbReference type="KEGG" id="snan:I6N98_00525"/>
<evidence type="ECO:0000313" key="2">
    <source>
        <dbReference type="EMBL" id="QQD18397.1"/>
    </source>
</evidence>
<keyword evidence="1" id="KW-1133">Transmembrane helix</keyword>
<evidence type="ECO:0000256" key="1">
    <source>
        <dbReference type="SAM" id="Phobius"/>
    </source>
</evidence>
<dbReference type="AlphaFoldDB" id="A0A7T4UQE3"/>
<dbReference type="Pfam" id="PF04367">
    <property type="entry name" value="DUF502"/>
    <property type="match status" value="1"/>
</dbReference>
<evidence type="ECO:0000313" key="3">
    <source>
        <dbReference type="Proteomes" id="UP000596063"/>
    </source>
</evidence>
<keyword evidence="3" id="KW-1185">Reference proteome</keyword>
<organism evidence="2 3">
    <name type="scientific">Spongiibacter nanhainus</name>
    <dbReference type="NCBI Taxonomy" id="2794344"/>
    <lineage>
        <taxon>Bacteria</taxon>
        <taxon>Pseudomonadati</taxon>
        <taxon>Pseudomonadota</taxon>
        <taxon>Gammaproteobacteria</taxon>
        <taxon>Cellvibrionales</taxon>
        <taxon>Spongiibacteraceae</taxon>
        <taxon>Spongiibacter</taxon>
    </lineage>
</organism>
<reference evidence="2 3" key="1">
    <citation type="submission" date="2020-12" db="EMBL/GenBank/DDBJ databases">
        <authorList>
            <person name="Shan Y."/>
        </authorList>
    </citation>
    <scope>NUCLEOTIDE SEQUENCE [LARGE SCALE GENOMIC DNA]</scope>
    <source>
        <strain evidence="3">csc3.9</strain>
    </source>
</reference>
<accession>A0A7T4UQE3</accession>